<feature type="transmembrane region" description="Helical" evidence="1">
    <location>
        <begin position="6"/>
        <end position="24"/>
    </location>
</feature>
<keyword evidence="1" id="KW-1133">Transmembrane helix</keyword>
<sequence length="60" mass="6788">MPGKKRIISSFFILIILSFIFNCSGPTRTVKRVQVDEAIDISGHWNDTDARMTAESMVQD</sequence>
<accession>A0A7V5H3J5</accession>
<keyword evidence="1" id="KW-0472">Membrane</keyword>
<gene>
    <name evidence="2" type="ORF">ENL21_05485</name>
</gene>
<feature type="non-terminal residue" evidence="2">
    <location>
        <position position="60"/>
    </location>
</feature>
<evidence type="ECO:0000256" key="1">
    <source>
        <dbReference type="SAM" id="Phobius"/>
    </source>
</evidence>
<proteinExistence type="predicted"/>
<dbReference type="Proteomes" id="UP000886111">
    <property type="component" value="Unassembled WGS sequence"/>
</dbReference>
<organism evidence="2">
    <name type="scientific">Caldithrix abyssi</name>
    <dbReference type="NCBI Taxonomy" id="187145"/>
    <lineage>
        <taxon>Bacteria</taxon>
        <taxon>Pseudomonadati</taxon>
        <taxon>Calditrichota</taxon>
        <taxon>Calditrichia</taxon>
        <taxon>Calditrichales</taxon>
        <taxon>Calditrichaceae</taxon>
        <taxon>Caldithrix</taxon>
    </lineage>
</organism>
<keyword evidence="1" id="KW-0812">Transmembrane</keyword>
<dbReference type="EMBL" id="DRTD01000400">
    <property type="protein sequence ID" value="HHE55214.1"/>
    <property type="molecule type" value="Genomic_DNA"/>
</dbReference>
<name>A0A7V5H3J5_CALAY</name>
<evidence type="ECO:0000313" key="2">
    <source>
        <dbReference type="EMBL" id="HHE55214.1"/>
    </source>
</evidence>
<reference evidence="2" key="1">
    <citation type="journal article" date="2020" name="mSystems">
        <title>Genome- and Community-Level Interaction Insights into Carbon Utilization and Element Cycling Functions of Hydrothermarchaeota in Hydrothermal Sediment.</title>
        <authorList>
            <person name="Zhou Z."/>
            <person name="Liu Y."/>
            <person name="Xu W."/>
            <person name="Pan J."/>
            <person name="Luo Z.H."/>
            <person name="Li M."/>
        </authorList>
    </citation>
    <scope>NUCLEOTIDE SEQUENCE [LARGE SCALE GENOMIC DNA]</scope>
    <source>
        <strain evidence="2">HyVt-76</strain>
    </source>
</reference>
<dbReference type="AlphaFoldDB" id="A0A7V5H3J5"/>
<protein>
    <submittedName>
        <fullName evidence="2">Penicillin-binding protein activator LpoB</fullName>
    </submittedName>
</protein>
<comment type="caution">
    <text evidence="2">The sequence shown here is derived from an EMBL/GenBank/DDBJ whole genome shotgun (WGS) entry which is preliminary data.</text>
</comment>